<gene>
    <name evidence="4" type="ORF">SPAPADRAFT_69796</name>
</gene>
<evidence type="ECO:0000313" key="5">
    <source>
        <dbReference type="Proteomes" id="UP000000709"/>
    </source>
</evidence>
<accession>G3AE75</accession>
<dbReference type="OMA" id="DAHNELM"/>
<dbReference type="InterPro" id="IPR032675">
    <property type="entry name" value="LRR_dom_sf"/>
</dbReference>
<dbReference type="SUPFAM" id="SSF52047">
    <property type="entry name" value="RNI-like"/>
    <property type="match status" value="1"/>
</dbReference>
<feature type="domain" description="CAP-Gly" evidence="3">
    <location>
        <begin position="34"/>
        <end position="68"/>
    </location>
</feature>
<dbReference type="InterPro" id="IPR001611">
    <property type="entry name" value="Leu-rich_rpt"/>
</dbReference>
<dbReference type="RefSeq" id="XP_007373021.1">
    <property type="nucleotide sequence ID" value="XM_007372959.1"/>
</dbReference>
<keyword evidence="2" id="KW-0677">Repeat</keyword>
<dbReference type="FunCoup" id="G3AE75">
    <property type="interactions" value="646"/>
</dbReference>
<dbReference type="Gene3D" id="2.30.30.190">
    <property type="entry name" value="CAP Gly-rich-like domain"/>
    <property type="match status" value="1"/>
</dbReference>
<evidence type="ECO:0000259" key="3">
    <source>
        <dbReference type="PROSITE" id="PS50245"/>
    </source>
</evidence>
<dbReference type="SMART" id="SM01052">
    <property type="entry name" value="CAP_GLY"/>
    <property type="match status" value="1"/>
</dbReference>
<dbReference type="STRING" id="619300.G3AE75"/>
<evidence type="ECO:0000256" key="2">
    <source>
        <dbReference type="ARBA" id="ARBA00022737"/>
    </source>
</evidence>
<dbReference type="AlphaFoldDB" id="G3AE75"/>
<proteinExistence type="predicted"/>
<dbReference type="Pfam" id="PF01302">
    <property type="entry name" value="CAP_GLY"/>
    <property type="match status" value="1"/>
</dbReference>
<dbReference type="KEGG" id="spaa:SPAPADRAFT_69796"/>
<dbReference type="PROSITE" id="PS50245">
    <property type="entry name" value="CAP_GLY_2"/>
    <property type="match status" value="1"/>
</dbReference>
<evidence type="ECO:0000256" key="1">
    <source>
        <dbReference type="ARBA" id="ARBA00022614"/>
    </source>
</evidence>
<dbReference type="PANTHER" id="PTHR18849:SF0">
    <property type="entry name" value="CILIA- AND FLAGELLA-ASSOCIATED PROTEIN 410-RELATED"/>
    <property type="match status" value="1"/>
</dbReference>
<dbReference type="SMART" id="SM00364">
    <property type="entry name" value="LRR_BAC"/>
    <property type="match status" value="2"/>
</dbReference>
<dbReference type="HOGENOM" id="CLU_017716_5_1_1"/>
<dbReference type="SUPFAM" id="SSF74924">
    <property type="entry name" value="Cap-Gly domain"/>
    <property type="match status" value="1"/>
</dbReference>
<evidence type="ECO:0000313" key="4">
    <source>
        <dbReference type="EMBL" id="EGW35609.1"/>
    </source>
</evidence>
<keyword evidence="1" id="KW-0433">Leucine-rich repeat</keyword>
<dbReference type="PROSITE" id="PS51450">
    <property type="entry name" value="LRR"/>
    <property type="match status" value="1"/>
</dbReference>
<reference evidence="4 5" key="1">
    <citation type="journal article" date="2011" name="Proc. Natl. Acad. Sci. U.S.A.">
        <title>Comparative genomics of xylose-fermenting fungi for enhanced biofuel production.</title>
        <authorList>
            <person name="Wohlbach D.J."/>
            <person name="Kuo A."/>
            <person name="Sato T.K."/>
            <person name="Potts K.M."/>
            <person name="Salamov A.A."/>
            <person name="LaButti K.M."/>
            <person name="Sun H."/>
            <person name="Clum A."/>
            <person name="Pangilinan J.L."/>
            <person name="Lindquist E.A."/>
            <person name="Lucas S."/>
            <person name="Lapidus A."/>
            <person name="Jin M."/>
            <person name="Gunawan C."/>
            <person name="Balan V."/>
            <person name="Dale B.E."/>
            <person name="Jeffries T.W."/>
            <person name="Zinkel R."/>
            <person name="Barry K.W."/>
            <person name="Grigoriev I.V."/>
            <person name="Gasch A.P."/>
        </authorList>
    </citation>
    <scope>NUCLEOTIDE SEQUENCE [LARGE SCALE GENOMIC DNA]</scope>
    <source>
        <strain evidence="5">NRRL Y-27907 / 11-Y1</strain>
    </source>
</reference>
<organism evidence="5">
    <name type="scientific">Spathaspora passalidarum (strain NRRL Y-27907 / 11-Y1)</name>
    <dbReference type="NCBI Taxonomy" id="619300"/>
    <lineage>
        <taxon>Eukaryota</taxon>
        <taxon>Fungi</taxon>
        <taxon>Dikarya</taxon>
        <taxon>Ascomycota</taxon>
        <taxon>Saccharomycotina</taxon>
        <taxon>Pichiomycetes</taxon>
        <taxon>Debaryomycetaceae</taxon>
        <taxon>Spathaspora</taxon>
    </lineage>
</organism>
<dbReference type="InterPro" id="IPR000938">
    <property type="entry name" value="CAP-Gly_domain"/>
</dbReference>
<dbReference type="InParanoid" id="G3AE75"/>
<sequence>MNYSEYDRISTIDNKLATVRYIGTIPQWGDTLALGLEWDEATRGKNNGEVNGITYFTPTVPNSVTFIKSTNKKLVHKCKSFVQIIKEKYLDAEYIEADIQFGSKTVEEFGWEKLNKFQSNLSNLTSLTLDFHLINRADYDKSIFTNLGNLTHLELSFNLFNDITEVWKIVDLLPGLRELNLNGNRFYKFSPTNTHNLKVLKLSSTLVTVANLNEHILPKFPKLTELYISGNNYTNEDINNLNLPAQLEVLDVSYNQLTIFPKVNISSLNLSHNNISDYSNVSQLNITSLDLRNNQIMSYSFIDWLSEAAPNLQILRINHNPLFQDIDIMTTQLIARFYCQDYHAIPHTKLYKLNGSLLTNDEIENSELYFISKVQMGEYQIDKRAKKWLYLLDKYKPKPTTINIQPDWISLTINIPNKDPVQRLFLLNNSILRIKGIISKLYLDNMSILQFKLYYYIDTSIKQELKDYLSILDTYSLSPSQNIYIDYS</sequence>
<name>G3AE75_SPAPN</name>
<dbReference type="Gene3D" id="3.80.10.10">
    <property type="entry name" value="Ribonuclease Inhibitor"/>
    <property type="match status" value="3"/>
</dbReference>
<dbReference type="GeneID" id="18875290"/>
<dbReference type="eggNOG" id="KOG3207">
    <property type="taxonomic scope" value="Eukaryota"/>
</dbReference>
<dbReference type="OrthoDB" id="5273213at2759"/>
<dbReference type="Proteomes" id="UP000000709">
    <property type="component" value="Unassembled WGS sequence"/>
</dbReference>
<dbReference type="PANTHER" id="PTHR18849">
    <property type="entry name" value="LEUCINE RICH REPEAT PROTEIN"/>
    <property type="match status" value="1"/>
</dbReference>
<dbReference type="InterPro" id="IPR036859">
    <property type="entry name" value="CAP-Gly_dom_sf"/>
</dbReference>
<dbReference type="EMBL" id="GL996499">
    <property type="protein sequence ID" value="EGW35609.1"/>
    <property type="molecule type" value="Genomic_DNA"/>
</dbReference>
<protein>
    <recommendedName>
        <fullName evidence="3">CAP-Gly domain-containing protein</fullName>
    </recommendedName>
</protein>
<keyword evidence="5" id="KW-1185">Reference proteome</keyword>